<feature type="domain" description="Peptidase C14 caspase" evidence="2">
    <location>
        <begin position="13"/>
        <end position="223"/>
    </location>
</feature>
<name>A0ABN0VPR9_9ACTN</name>
<dbReference type="Pfam" id="PF00656">
    <property type="entry name" value="Peptidase_C14"/>
    <property type="match status" value="1"/>
</dbReference>
<evidence type="ECO:0000256" key="1">
    <source>
        <dbReference type="SAM" id="MobiDB-lite"/>
    </source>
</evidence>
<dbReference type="SUPFAM" id="SSF52129">
    <property type="entry name" value="Caspase-like"/>
    <property type="match status" value="1"/>
</dbReference>
<reference evidence="3 4" key="1">
    <citation type="journal article" date="2019" name="Int. J. Syst. Evol. Microbiol.">
        <title>The Global Catalogue of Microorganisms (GCM) 10K type strain sequencing project: providing services to taxonomists for standard genome sequencing and annotation.</title>
        <authorList>
            <consortium name="The Broad Institute Genomics Platform"/>
            <consortium name="The Broad Institute Genome Sequencing Center for Infectious Disease"/>
            <person name="Wu L."/>
            <person name="Ma J."/>
        </authorList>
    </citation>
    <scope>NUCLEOTIDE SEQUENCE [LARGE SCALE GENOMIC DNA]</scope>
    <source>
        <strain evidence="3 4">JCM 4505</strain>
    </source>
</reference>
<proteinExistence type="predicted"/>
<feature type="region of interest" description="Disordered" evidence="1">
    <location>
        <begin position="248"/>
        <end position="288"/>
    </location>
</feature>
<gene>
    <name evidence="3" type="ORF">GCM10010302_61660</name>
</gene>
<evidence type="ECO:0000259" key="2">
    <source>
        <dbReference type="Pfam" id="PF00656"/>
    </source>
</evidence>
<evidence type="ECO:0000313" key="3">
    <source>
        <dbReference type="EMBL" id="GAA0314184.1"/>
    </source>
</evidence>
<dbReference type="InterPro" id="IPR011600">
    <property type="entry name" value="Pept_C14_caspase"/>
</dbReference>
<sequence>MSAGPLPSYASSRAVLIGTAAYTSRDLRAIPHSARNIRGLADVLTDGTLGGFAAADVRLVDDPGTAQDIMAPVAEAAARAENVLLVYYSGHGLLTAGGELHLGLTGSEPGQDWTSLPFSYLAGVVKRSRANVKIVILDSCYSGRAHCDLMGAESRLVTDQLAVFQGVYSLTSAPGNRTSKAPPGARYSAFTGHLLGVVRDGLADAGPVLSLSELYEEVRRRMRAAELAPPEECGKTGAGAFPLVRNRLDRPREPAPPPVPPVPPPVPPAVAAPERRPAREPERPAVAVPPAAVTGGKIRFATVKAGGYRMEDVTARLKEVEATVADPERWSRAAPPYFRTEGRRTRHGFDIAEVDAHIERHRREPATFEDALRLVLILRGFTLAEAGARRAGRVAATLRRSYRMAERERLIGRTTNSSTRTVAFTDTHLYVLNAPTAIRIPYSRLGDLSLSVSTGMERVVTVTDQGGSAEDVLTVTTVLTFGHQRLEFTEGWEHPLLSALRSFLPAMAQLRERHPEWFPEPSSRVQPASAHHGTR</sequence>
<dbReference type="EMBL" id="BAAABV010000024">
    <property type="protein sequence ID" value="GAA0314184.1"/>
    <property type="molecule type" value="Genomic_DNA"/>
</dbReference>
<comment type="caution">
    <text evidence="3">The sequence shown here is derived from an EMBL/GenBank/DDBJ whole genome shotgun (WGS) entry which is preliminary data.</text>
</comment>
<accession>A0ABN0VPR9</accession>
<organism evidence="3 4">
    <name type="scientific">Streptomyces polychromogenes</name>
    <dbReference type="NCBI Taxonomy" id="67342"/>
    <lineage>
        <taxon>Bacteria</taxon>
        <taxon>Bacillati</taxon>
        <taxon>Actinomycetota</taxon>
        <taxon>Actinomycetes</taxon>
        <taxon>Kitasatosporales</taxon>
        <taxon>Streptomycetaceae</taxon>
        <taxon>Streptomyces</taxon>
    </lineage>
</organism>
<dbReference type="RefSeq" id="WP_344166447.1">
    <property type="nucleotide sequence ID" value="NZ_BAAABV010000024.1"/>
</dbReference>
<evidence type="ECO:0000313" key="4">
    <source>
        <dbReference type="Proteomes" id="UP001501867"/>
    </source>
</evidence>
<dbReference type="Proteomes" id="UP001501867">
    <property type="component" value="Unassembled WGS sequence"/>
</dbReference>
<protein>
    <recommendedName>
        <fullName evidence="2">Peptidase C14 caspase domain-containing protein</fullName>
    </recommendedName>
</protein>
<feature type="compositionally biased region" description="Basic and acidic residues" evidence="1">
    <location>
        <begin position="273"/>
        <end position="283"/>
    </location>
</feature>
<dbReference type="Gene3D" id="3.40.50.1460">
    <property type="match status" value="1"/>
</dbReference>
<dbReference type="NCBIfam" id="NF047832">
    <property type="entry name" value="caspase_w_EACC1"/>
    <property type="match status" value="1"/>
</dbReference>
<feature type="compositionally biased region" description="Pro residues" evidence="1">
    <location>
        <begin position="254"/>
        <end position="270"/>
    </location>
</feature>
<keyword evidence="4" id="KW-1185">Reference proteome</keyword>
<dbReference type="InterPro" id="IPR029030">
    <property type="entry name" value="Caspase-like_dom_sf"/>
</dbReference>